<keyword evidence="6 11" id="KW-1133">Transmembrane helix</keyword>
<feature type="transmembrane region" description="Helical" evidence="11">
    <location>
        <begin position="394"/>
        <end position="413"/>
    </location>
</feature>
<feature type="transmembrane region" description="Helical" evidence="11">
    <location>
        <begin position="456"/>
        <end position="483"/>
    </location>
</feature>
<dbReference type="GO" id="GO:0016020">
    <property type="term" value="C:membrane"/>
    <property type="evidence" value="ECO:0007669"/>
    <property type="project" value="UniProtKB-SubCell"/>
</dbReference>
<dbReference type="AlphaFoldDB" id="A0A8D8RU46"/>
<feature type="transmembrane region" description="Helical" evidence="11">
    <location>
        <begin position="156"/>
        <end position="180"/>
    </location>
</feature>
<feature type="domain" description="Major facilitator superfamily (MFS) profile" evidence="12">
    <location>
        <begin position="41"/>
        <end position="514"/>
    </location>
</feature>
<reference evidence="13" key="1">
    <citation type="submission" date="2021-05" db="EMBL/GenBank/DDBJ databases">
        <authorList>
            <person name="Alioto T."/>
            <person name="Alioto T."/>
            <person name="Gomez Garrido J."/>
        </authorList>
    </citation>
    <scope>NUCLEOTIDE SEQUENCE</scope>
</reference>
<dbReference type="GO" id="GO:0022857">
    <property type="term" value="F:transmembrane transporter activity"/>
    <property type="evidence" value="ECO:0007669"/>
    <property type="project" value="InterPro"/>
</dbReference>
<keyword evidence="7 11" id="KW-0472">Membrane</keyword>
<dbReference type="Gene3D" id="1.20.1250.20">
    <property type="entry name" value="MFS general substrate transporter like domains"/>
    <property type="match status" value="2"/>
</dbReference>
<keyword evidence="3" id="KW-0813">Transport</keyword>
<sequence length="526" mass="57379">MPVQTRTGQPLRSGPLGIRLMEHLIPSSNINKRTLCYKGIVLLLTFWSYCCYHATRRTISIVKTTLNHNCSGLTPPDSIIPNSTWCDWAPFDGADANTLLGQLDSAFLFSYAIFMFFSGIIAEHVNLRYFLTIGMILSGLANCFFGLAYILNIHAFSYFVAVQIFGGIAQTTGWPGVVTVMGNWFGKGKRGVIFGVWNSHTSIGNIVGAFIASYYLSTNWGLSFIVPGVMMTVSGFVMFFFLPETPSSVGCNLGTVLSRHAGINNDNERNQYRKLSDTEDNSDTGSISDDETRAIDEDESLPILQATPDDKEAVEFFTALKIPGVIEFSLSLFFVKLINYTFLYWLPGYIKSSTSLDATHSGELATVFDFGGVLGGIVAGIMSDMTGKSATTCAIMLVLSVPMLFVYQVYGAISLNMNSILLFILGILVNGPYALITTAVAAELGTHECLQGNSKALATVASIIDGTGSIGAALGPLFTGYVLMYGWEYVFYMLMASCIFAVLLLVRLLIAEYKKISRPVPVIEYP</sequence>
<evidence type="ECO:0000259" key="12">
    <source>
        <dbReference type="PROSITE" id="PS50850"/>
    </source>
</evidence>
<proteinExistence type="inferred from homology"/>
<feature type="transmembrane region" description="Helical" evidence="11">
    <location>
        <begin position="222"/>
        <end position="242"/>
    </location>
</feature>
<feature type="transmembrane region" description="Helical" evidence="11">
    <location>
        <begin position="129"/>
        <end position="150"/>
    </location>
</feature>
<evidence type="ECO:0000256" key="6">
    <source>
        <dbReference type="ARBA" id="ARBA00022989"/>
    </source>
</evidence>
<comment type="similarity">
    <text evidence="2">Belongs to the major facilitator superfamily. Organophosphate:Pi antiporter (OPA) (TC 2.A.1.4) family.</text>
</comment>
<feature type="region of interest" description="Disordered" evidence="10">
    <location>
        <begin position="268"/>
        <end position="292"/>
    </location>
</feature>
<dbReference type="PANTHER" id="PTHR43184">
    <property type="entry name" value="MAJOR FACILITATOR SUPERFAMILY TRANSPORTER 16, ISOFORM B"/>
    <property type="match status" value="1"/>
</dbReference>
<evidence type="ECO:0000256" key="5">
    <source>
        <dbReference type="ARBA" id="ARBA00022692"/>
    </source>
</evidence>
<dbReference type="PANTHER" id="PTHR43184:SF12">
    <property type="entry name" value="SUGAR PHOSPHATE EXCHANGER 3"/>
    <property type="match status" value="1"/>
</dbReference>
<dbReference type="EMBL" id="HBUF01189242">
    <property type="protein sequence ID" value="CAG6657684.1"/>
    <property type="molecule type" value="Transcribed_RNA"/>
</dbReference>
<evidence type="ECO:0000313" key="13">
    <source>
        <dbReference type="EMBL" id="CAG6657684.1"/>
    </source>
</evidence>
<evidence type="ECO:0000256" key="8">
    <source>
        <dbReference type="ARBA" id="ARBA00041091"/>
    </source>
</evidence>
<dbReference type="InterPro" id="IPR020846">
    <property type="entry name" value="MFS_dom"/>
</dbReference>
<dbReference type="FunFam" id="1.20.1250.20:FF:000028">
    <property type="entry name" value="Sugar phosphate exchanger 3 isoform 1"/>
    <property type="match status" value="1"/>
</dbReference>
<evidence type="ECO:0000256" key="2">
    <source>
        <dbReference type="ARBA" id="ARBA00009598"/>
    </source>
</evidence>
<organism evidence="13">
    <name type="scientific">Cacopsylla melanoneura</name>
    <dbReference type="NCBI Taxonomy" id="428564"/>
    <lineage>
        <taxon>Eukaryota</taxon>
        <taxon>Metazoa</taxon>
        <taxon>Ecdysozoa</taxon>
        <taxon>Arthropoda</taxon>
        <taxon>Hexapoda</taxon>
        <taxon>Insecta</taxon>
        <taxon>Pterygota</taxon>
        <taxon>Neoptera</taxon>
        <taxon>Paraneoptera</taxon>
        <taxon>Hemiptera</taxon>
        <taxon>Sternorrhyncha</taxon>
        <taxon>Psylloidea</taxon>
        <taxon>Psyllidae</taxon>
        <taxon>Psyllinae</taxon>
        <taxon>Cacopsylla</taxon>
    </lineage>
</organism>
<feature type="transmembrane region" description="Helical" evidence="11">
    <location>
        <begin position="192"/>
        <end position="216"/>
    </location>
</feature>
<evidence type="ECO:0000256" key="3">
    <source>
        <dbReference type="ARBA" id="ARBA00022448"/>
    </source>
</evidence>
<feature type="transmembrane region" description="Helical" evidence="11">
    <location>
        <begin position="489"/>
        <end position="510"/>
    </location>
</feature>
<dbReference type="Pfam" id="PF07690">
    <property type="entry name" value="MFS_1"/>
    <property type="match status" value="1"/>
</dbReference>
<keyword evidence="5 11" id="KW-0812">Transmembrane</keyword>
<comment type="subcellular location">
    <subcellularLocation>
        <location evidence="1">Membrane</location>
        <topology evidence="1">Multi-pass membrane protein</topology>
    </subcellularLocation>
</comment>
<protein>
    <recommendedName>
        <fullName evidence="8">Sugar phosphate exchanger 3</fullName>
    </recommendedName>
    <alternativeName>
        <fullName evidence="9">Solute carrier family 37 member 3</fullName>
    </alternativeName>
</protein>
<feature type="transmembrane region" description="Helical" evidence="11">
    <location>
        <begin position="105"/>
        <end position="122"/>
    </location>
</feature>
<dbReference type="InterPro" id="IPR000849">
    <property type="entry name" value="Sugar_P_transporter"/>
</dbReference>
<evidence type="ECO:0000256" key="9">
    <source>
        <dbReference type="ARBA" id="ARBA00042039"/>
    </source>
</evidence>
<feature type="compositionally biased region" description="Basic and acidic residues" evidence="10">
    <location>
        <begin position="268"/>
        <end position="277"/>
    </location>
</feature>
<evidence type="ECO:0000256" key="1">
    <source>
        <dbReference type="ARBA" id="ARBA00004141"/>
    </source>
</evidence>
<dbReference type="SUPFAM" id="SSF103473">
    <property type="entry name" value="MFS general substrate transporter"/>
    <property type="match status" value="1"/>
</dbReference>
<dbReference type="InterPro" id="IPR011701">
    <property type="entry name" value="MFS"/>
</dbReference>
<evidence type="ECO:0000256" key="7">
    <source>
        <dbReference type="ARBA" id="ARBA00023136"/>
    </source>
</evidence>
<name>A0A8D8RU46_9HEMI</name>
<dbReference type="PIRSF" id="PIRSF002808">
    <property type="entry name" value="Hexose_phosphate_transp"/>
    <property type="match status" value="1"/>
</dbReference>
<accession>A0A8D8RU46</accession>
<evidence type="ECO:0000256" key="11">
    <source>
        <dbReference type="SAM" id="Phobius"/>
    </source>
</evidence>
<dbReference type="InterPro" id="IPR036259">
    <property type="entry name" value="MFS_trans_sf"/>
</dbReference>
<feature type="transmembrane region" description="Helical" evidence="11">
    <location>
        <begin position="419"/>
        <end position="444"/>
    </location>
</feature>
<keyword evidence="4" id="KW-0762">Sugar transport</keyword>
<evidence type="ECO:0000256" key="4">
    <source>
        <dbReference type="ARBA" id="ARBA00022597"/>
    </source>
</evidence>
<feature type="transmembrane region" description="Helical" evidence="11">
    <location>
        <begin position="365"/>
        <end position="382"/>
    </location>
</feature>
<evidence type="ECO:0000256" key="10">
    <source>
        <dbReference type="SAM" id="MobiDB-lite"/>
    </source>
</evidence>
<feature type="transmembrane region" description="Helical" evidence="11">
    <location>
        <begin position="325"/>
        <end position="345"/>
    </location>
</feature>
<dbReference type="PROSITE" id="PS50850">
    <property type="entry name" value="MFS"/>
    <property type="match status" value="1"/>
</dbReference>